<comment type="catalytic activity">
    <reaction evidence="10">
        <text>2-[(2R,5Z)-2-carboxy-4-methylthiazol-5(2H)-ylidene]ethyl phosphate + 4-amino-2-methyl-5-(diphosphooxymethyl)pyrimidine + 2 H(+) = thiamine phosphate + CO2 + diphosphate</text>
        <dbReference type="Rhea" id="RHEA:47844"/>
        <dbReference type="ChEBI" id="CHEBI:15378"/>
        <dbReference type="ChEBI" id="CHEBI:16526"/>
        <dbReference type="ChEBI" id="CHEBI:33019"/>
        <dbReference type="ChEBI" id="CHEBI:37575"/>
        <dbReference type="ChEBI" id="CHEBI:57841"/>
        <dbReference type="ChEBI" id="CHEBI:62899"/>
        <dbReference type="EC" id="2.5.1.3"/>
    </reaction>
</comment>
<evidence type="ECO:0000256" key="3">
    <source>
        <dbReference type="ARBA" id="ARBA00012830"/>
    </source>
</evidence>
<dbReference type="Gene3D" id="3.20.20.70">
    <property type="entry name" value="Aldolase class I"/>
    <property type="match status" value="1"/>
</dbReference>
<evidence type="ECO:0000313" key="13">
    <source>
        <dbReference type="EMBL" id="KKN81793.1"/>
    </source>
</evidence>
<dbReference type="GO" id="GO:0004789">
    <property type="term" value="F:thiamine-phosphate diphosphorylase activity"/>
    <property type="evidence" value="ECO:0007669"/>
    <property type="project" value="UniProtKB-EC"/>
</dbReference>
<dbReference type="InterPro" id="IPR041397">
    <property type="entry name" value="ThiD2"/>
</dbReference>
<evidence type="ECO:0000256" key="8">
    <source>
        <dbReference type="ARBA" id="ARBA00047334"/>
    </source>
</evidence>
<protein>
    <recommendedName>
        <fullName evidence="3">thiamine phosphate synthase</fullName>
        <ecNumber evidence="3">2.5.1.3</ecNumber>
    </recommendedName>
</protein>
<evidence type="ECO:0000256" key="2">
    <source>
        <dbReference type="ARBA" id="ARBA00005165"/>
    </source>
</evidence>
<evidence type="ECO:0000256" key="7">
    <source>
        <dbReference type="ARBA" id="ARBA00022977"/>
    </source>
</evidence>
<dbReference type="GO" id="GO:0009229">
    <property type="term" value="P:thiamine diphosphate biosynthetic process"/>
    <property type="evidence" value="ECO:0007669"/>
    <property type="project" value="UniProtKB-UniPathway"/>
</dbReference>
<dbReference type="Pfam" id="PF02581">
    <property type="entry name" value="TMP-TENI"/>
    <property type="match status" value="1"/>
</dbReference>
<feature type="domain" description="Thiamine phosphate synthase/TenI" evidence="11">
    <location>
        <begin position="145"/>
        <end position="324"/>
    </location>
</feature>
<dbReference type="PANTHER" id="PTHR20857:SF15">
    <property type="entry name" value="THIAMINE-PHOSPHATE SYNTHASE"/>
    <property type="match status" value="1"/>
</dbReference>
<keyword evidence="7" id="KW-0784">Thiamine biosynthesis</keyword>
<evidence type="ECO:0000256" key="5">
    <source>
        <dbReference type="ARBA" id="ARBA00022723"/>
    </source>
</evidence>
<comment type="cofactor">
    <cofactor evidence="1">
        <name>Mg(2+)</name>
        <dbReference type="ChEBI" id="CHEBI:18420"/>
    </cofactor>
</comment>
<evidence type="ECO:0000256" key="9">
    <source>
        <dbReference type="ARBA" id="ARBA00047851"/>
    </source>
</evidence>
<dbReference type="InterPro" id="IPR022998">
    <property type="entry name" value="ThiamineP_synth_TenI"/>
</dbReference>
<dbReference type="CDD" id="cd00564">
    <property type="entry name" value="TMP_TenI"/>
    <property type="match status" value="1"/>
</dbReference>
<keyword evidence="5" id="KW-0479">Metal-binding</keyword>
<comment type="pathway">
    <text evidence="2">Cofactor biosynthesis; thiamine diphosphate biosynthesis; thiamine phosphate from 4-amino-2-methyl-5-diphosphomethylpyrimidine and 4-methyl-5-(2-phosphoethyl)-thiazole: step 1/1.</text>
</comment>
<sequence>MKEIYRILDANFNRAREALRVAEDCGRFALNDPAITAIAKYLRSDLQQILEAMPADELIASRDTPGDIGTELTSPTEPTRHTLDDVAIAACKRLTEALRTIEEYSKILAPDRVIDVERMRYDSYTLEQRLVGRLMVVRRFAEVKLYVLVSSSQCTGSLRELVRGVIAGGADVVQLREKPTNDKQLLAMAAQVRDMTDETGRLFIVNDRPDIAAIVGADGVHLGQSDLPIAEARRLLRPGAIVGRSTHSIAQVTAAANEGADYIAVGPIFETTTKDAGPAVGVELLKEAVEICPLPIVAVGGINADNIAQIKASGGKCVAVSSAVCSADNPQAATRTLATAMAAAIA</sequence>
<dbReference type="PIRSF" id="PIRSF000512">
    <property type="entry name" value="TMP_PPase_Cyanobac_prd"/>
    <property type="match status" value="1"/>
</dbReference>
<evidence type="ECO:0000256" key="1">
    <source>
        <dbReference type="ARBA" id="ARBA00001946"/>
    </source>
</evidence>
<dbReference type="InterPro" id="IPR016229">
    <property type="entry name" value="TMP_synthase_cyanobac_bac"/>
</dbReference>
<dbReference type="HAMAP" id="MF_00097">
    <property type="entry name" value="TMP_synthase"/>
    <property type="match status" value="1"/>
</dbReference>
<evidence type="ECO:0000256" key="10">
    <source>
        <dbReference type="ARBA" id="ARBA00047883"/>
    </source>
</evidence>
<dbReference type="InterPro" id="IPR013785">
    <property type="entry name" value="Aldolase_TIM"/>
</dbReference>
<evidence type="ECO:0000259" key="11">
    <source>
        <dbReference type="Pfam" id="PF02581"/>
    </source>
</evidence>
<proteinExistence type="inferred from homology"/>
<comment type="catalytic activity">
    <reaction evidence="9">
        <text>2-(2-carboxy-4-methylthiazol-5-yl)ethyl phosphate + 4-amino-2-methyl-5-(diphosphooxymethyl)pyrimidine + 2 H(+) = thiamine phosphate + CO2 + diphosphate</text>
        <dbReference type="Rhea" id="RHEA:47848"/>
        <dbReference type="ChEBI" id="CHEBI:15378"/>
        <dbReference type="ChEBI" id="CHEBI:16526"/>
        <dbReference type="ChEBI" id="CHEBI:33019"/>
        <dbReference type="ChEBI" id="CHEBI:37575"/>
        <dbReference type="ChEBI" id="CHEBI:57841"/>
        <dbReference type="ChEBI" id="CHEBI:62890"/>
        <dbReference type="EC" id="2.5.1.3"/>
    </reaction>
</comment>
<comment type="caution">
    <text evidence="13">The sequence shown here is derived from an EMBL/GenBank/DDBJ whole genome shotgun (WGS) entry which is preliminary data.</text>
</comment>
<dbReference type="PANTHER" id="PTHR20857">
    <property type="entry name" value="THIAMINE-PHOSPHATE PYROPHOSPHORYLASE"/>
    <property type="match status" value="1"/>
</dbReference>
<dbReference type="SUPFAM" id="SSF51391">
    <property type="entry name" value="Thiamin phosphate synthase"/>
    <property type="match status" value="1"/>
</dbReference>
<dbReference type="InterPro" id="IPR036206">
    <property type="entry name" value="ThiamineP_synth_sf"/>
</dbReference>
<name>A0A0F9WSL8_9ZZZZ</name>
<comment type="catalytic activity">
    <reaction evidence="8">
        <text>4-methyl-5-(2-phosphooxyethyl)-thiazole + 4-amino-2-methyl-5-(diphosphooxymethyl)pyrimidine + H(+) = thiamine phosphate + diphosphate</text>
        <dbReference type="Rhea" id="RHEA:22328"/>
        <dbReference type="ChEBI" id="CHEBI:15378"/>
        <dbReference type="ChEBI" id="CHEBI:33019"/>
        <dbReference type="ChEBI" id="CHEBI:37575"/>
        <dbReference type="ChEBI" id="CHEBI:57841"/>
        <dbReference type="ChEBI" id="CHEBI:58296"/>
        <dbReference type="EC" id="2.5.1.3"/>
    </reaction>
</comment>
<dbReference type="EMBL" id="LAZR01000210">
    <property type="protein sequence ID" value="KKN81793.1"/>
    <property type="molecule type" value="Genomic_DNA"/>
</dbReference>
<evidence type="ECO:0000259" key="12">
    <source>
        <dbReference type="Pfam" id="PF17792"/>
    </source>
</evidence>
<evidence type="ECO:0000256" key="6">
    <source>
        <dbReference type="ARBA" id="ARBA00022842"/>
    </source>
</evidence>
<dbReference type="GO" id="GO:0046872">
    <property type="term" value="F:metal ion binding"/>
    <property type="evidence" value="ECO:0007669"/>
    <property type="project" value="UniProtKB-KW"/>
</dbReference>
<gene>
    <name evidence="13" type="ORF">LCGC14_0315580</name>
</gene>
<dbReference type="UniPathway" id="UPA00060">
    <property type="reaction ID" value="UER00141"/>
</dbReference>
<dbReference type="NCBIfam" id="NF002727">
    <property type="entry name" value="PRK02615.1"/>
    <property type="match status" value="1"/>
</dbReference>
<reference evidence="13" key="1">
    <citation type="journal article" date="2015" name="Nature">
        <title>Complex archaea that bridge the gap between prokaryotes and eukaryotes.</title>
        <authorList>
            <person name="Spang A."/>
            <person name="Saw J.H."/>
            <person name="Jorgensen S.L."/>
            <person name="Zaremba-Niedzwiedzka K."/>
            <person name="Martijn J."/>
            <person name="Lind A.E."/>
            <person name="van Eijk R."/>
            <person name="Schleper C."/>
            <person name="Guy L."/>
            <person name="Ettema T.J."/>
        </authorList>
    </citation>
    <scope>NUCLEOTIDE SEQUENCE</scope>
</reference>
<organism evidence="13">
    <name type="scientific">marine sediment metagenome</name>
    <dbReference type="NCBI Taxonomy" id="412755"/>
    <lineage>
        <taxon>unclassified sequences</taxon>
        <taxon>metagenomes</taxon>
        <taxon>ecological metagenomes</taxon>
    </lineage>
</organism>
<dbReference type="InterPro" id="IPR034291">
    <property type="entry name" value="TMP_synthase"/>
</dbReference>
<dbReference type="EC" id="2.5.1.3" evidence="3"/>
<dbReference type="Pfam" id="PF17792">
    <property type="entry name" value="ThiD2"/>
    <property type="match status" value="1"/>
</dbReference>
<dbReference type="NCBIfam" id="TIGR00693">
    <property type="entry name" value="thiE"/>
    <property type="match status" value="1"/>
</dbReference>
<evidence type="ECO:0000256" key="4">
    <source>
        <dbReference type="ARBA" id="ARBA00022679"/>
    </source>
</evidence>
<dbReference type="FunFam" id="3.20.20.70:FF:000096">
    <property type="entry name" value="Thiamine-phosphate synthase"/>
    <property type="match status" value="1"/>
</dbReference>
<dbReference type="GO" id="GO:0009228">
    <property type="term" value="P:thiamine biosynthetic process"/>
    <property type="evidence" value="ECO:0007669"/>
    <property type="project" value="UniProtKB-KW"/>
</dbReference>
<keyword evidence="4" id="KW-0808">Transferase</keyword>
<feature type="domain" description="ThiD2" evidence="12">
    <location>
        <begin position="6"/>
        <end position="128"/>
    </location>
</feature>
<keyword evidence="6" id="KW-0460">Magnesium</keyword>
<dbReference type="GO" id="GO:0005737">
    <property type="term" value="C:cytoplasm"/>
    <property type="evidence" value="ECO:0007669"/>
    <property type="project" value="TreeGrafter"/>
</dbReference>
<dbReference type="AlphaFoldDB" id="A0A0F9WSL8"/>
<accession>A0A0F9WSL8</accession>